<dbReference type="Proteomes" id="UP000324222">
    <property type="component" value="Unassembled WGS sequence"/>
</dbReference>
<protein>
    <submittedName>
        <fullName evidence="2">Uncharacterized protein</fullName>
    </submittedName>
</protein>
<feature type="compositionally biased region" description="Basic and acidic residues" evidence="1">
    <location>
        <begin position="59"/>
        <end position="79"/>
    </location>
</feature>
<gene>
    <name evidence="2" type="ORF">E2C01_024846</name>
</gene>
<keyword evidence="3" id="KW-1185">Reference proteome</keyword>
<dbReference type="EMBL" id="VSRR010002459">
    <property type="protein sequence ID" value="MPC31552.1"/>
    <property type="molecule type" value="Genomic_DNA"/>
</dbReference>
<evidence type="ECO:0000313" key="3">
    <source>
        <dbReference type="Proteomes" id="UP000324222"/>
    </source>
</evidence>
<evidence type="ECO:0000256" key="1">
    <source>
        <dbReference type="SAM" id="MobiDB-lite"/>
    </source>
</evidence>
<comment type="caution">
    <text evidence="2">The sequence shown here is derived from an EMBL/GenBank/DDBJ whole genome shotgun (WGS) entry which is preliminary data.</text>
</comment>
<feature type="region of interest" description="Disordered" evidence="1">
    <location>
        <begin position="1"/>
        <end position="29"/>
    </location>
</feature>
<reference evidence="2 3" key="1">
    <citation type="submission" date="2019-05" db="EMBL/GenBank/DDBJ databases">
        <title>Another draft genome of Portunus trituberculatus and its Hox gene families provides insights of decapod evolution.</title>
        <authorList>
            <person name="Jeong J.-H."/>
            <person name="Song I."/>
            <person name="Kim S."/>
            <person name="Choi T."/>
            <person name="Kim D."/>
            <person name="Ryu S."/>
            <person name="Kim W."/>
        </authorList>
    </citation>
    <scope>NUCLEOTIDE SEQUENCE [LARGE SCALE GENOMIC DNA]</scope>
    <source>
        <tissue evidence="2">Muscle</tissue>
    </source>
</reference>
<feature type="compositionally biased region" description="Low complexity" evidence="1">
    <location>
        <begin position="11"/>
        <end position="24"/>
    </location>
</feature>
<evidence type="ECO:0000313" key="2">
    <source>
        <dbReference type="EMBL" id="MPC31552.1"/>
    </source>
</evidence>
<sequence length="107" mass="12057">MAGSPPFAGVTTTITTTTTTTTTTTDHHHHDYHRHCRHCHHHHHNRRLPLTLHAANTQERTDGGREKTPGYHRSTDTLRHQPQHHSTTTAPPRPSPALQNLIKLGVK</sequence>
<proteinExistence type="predicted"/>
<organism evidence="2 3">
    <name type="scientific">Portunus trituberculatus</name>
    <name type="common">Swimming crab</name>
    <name type="synonym">Neptunus trituberculatus</name>
    <dbReference type="NCBI Taxonomy" id="210409"/>
    <lineage>
        <taxon>Eukaryota</taxon>
        <taxon>Metazoa</taxon>
        <taxon>Ecdysozoa</taxon>
        <taxon>Arthropoda</taxon>
        <taxon>Crustacea</taxon>
        <taxon>Multicrustacea</taxon>
        <taxon>Malacostraca</taxon>
        <taxon>Eumalacostraca</taxon>
        <taxon>Eucarida</taxon>
        <taxon>Decapoda</taxon>
        <taxon>Pleocyemata</taxon>
        <taxon>Brachyura</taxon>
        <taxon>Eubrachyura</taxon>
        <taxon>Portunoidea</taxon>
        <taxon>Portunidae</taxon>
        <taxon>Portuninae</taxon>
        <taxon>Portunus</taxon>
    </lineage>
</organism>
<feature type="region of interest" description="Disordered" evidence="1">
    <location>
        <begin position="41"/>
        <end position="107"/>
    </location>
</feature>
<dbReference type="AlphaFoldDB" id="A0A5B7EBM7"/>
<accession>A0A5B7EBM7</accession>
<name>A0A5B7EBM7_PORTR</name>